<evidence type="ECO:0000313" key="4">
    <source>
        <dbReference type="Proteomes" id="UP000237684"/>
    </source>
</evidence>
<name>A0A2S8SSH1_9BACT</name>
<evidence type="ECO:0000313" key="3">
    <source>
        <dbReference type="EMBL" id="PQV63726.1"/>
    </source>
</evidence>
<dbReference type="OrthoDB" id="9811006at2"/>
<proteinExistence type="predicted"/>
<dbReference type="Proteomes" id="UP000237684">
    <property type="component" value="Unassembled WGS sequence"/>
</dbReference>
<organism evidence="3 4">
    <name type="scientific">Abditibacterium utsteinense</name>
    <dbReference type="NCBI Taxonomy" id="1960156"/>
    <lineage>
        <taxon>Bacteria</taxon>
        <taxon>Pseudomonadati</taxon>
        <taxon>Abditibacteriota</taxon>
        <taxon>Abditibacteriia</taxon>
        <taxon>Abditibacteriales</taxon>
        <taxon>Abditibacteriaceae</taxon>
        <taxon>Abditibacterium</taxon>
    </lineage>
</organism>
<accession>A0A2S8SSH1</accession>
<keyword evidence="1" id="KW-0732">Signal</keyword>
<dbReference type="PANTHER" id="PTHR34406">
    <property type="entry name" value="PROTEIN YCEI"/>
    <property type="match status" value="1"/>
</dbReference>
<evidence type="ECO:0000259" key="2">
    <source>
        <dbReference type="SMART" id="SM00867"/>
    </source>
</evidence>
<dbReference type="RefSeq" id="WP_123580605.1">
    <property type="nucleotide sequence ID" value="NZ_NIGF01000009.1"/>
</dbReference>
<feature type="domain" description="Lipid/polyisoprenoid-binding YceI-like" evidence="2">
    <location>
        <begin position="36"/>
        <end position="221"/>
    </location>
</feature>
<protein>
    <submittedName>
        <fullName evidence="3">Polyisoprenoid-binding protein YceI</fullName>
    </submittedName>
</protein>
<dbReference type="Pfam" id="PF04264">
    <property type="entry name" value="YceI"/>
    <property type="match status" value="1"/>
</dbReference>
<dbReference type="Gene3D" id="2.40.128.110">
    <property type="entry name" value="Lipid/polyisoprenoid-binding, YceI-like"/>
    <property type="match status" value="1"/>
</dbReference>
<dbReference type="InterPro" id="IPR036761">
    <property type="entry name" value="TTHA0802/YceI-like_sf"/>
</dbReference>
<comment type="caution">
    <text evidence="3">The sequence shown here is derived from an EMBL/GenBank/DDBJ whole genome shotgun (WGS) entry which is preliminary data.</text>
</comment>
<dbReference type="InterPro" id="IPR007372">
    <property type="entry name" value="Lipid/polyisoprenoid-bd_YceI"/>
</dbReference>
<feature type="chain" id="PRO_5015400483" evidence="1">
    <location>
        <begin position="26"/>
        <end position="264"/>
    </location>
</feature>
<dbReference type="InParanoid" id="A0A2S8SSH1"/>
<sequence>MKNSFRSRPAQIGLAAFALLNFAHAGVMAQDASRAYFANDPMGRNLVTIRSEAPLETMLTRTGAVEASIKINPQNVLDKPQARFVIDANTLDTGIALRNEHMKSEGWLDTAKYPRISFTLLKPLTPTMAAIVAPRAIPGASGKMMVEGELEFHGVKKMVTANVNVEVIGESEQSKARLDGELMHIRADFPLKLDDFGVVVPATAQLKVANEQQVHVDVFVSTGSKAPEWSAPVAEAPREAMVQTPIGQVRLKLGKTHFGIGPTF</sequence>
<reference evidence="3 4" key="1">
    <citation type="journal article" date="2018" name="Syst. Appl. Microbiol.">
        <title>Abditibacterium utsteinense sp. nov., the first cultivated member of candidate phylum FBP, isolated from ice-free Antarctic soil samples.</title>
        <authorList>
            <person name="Tahon G."/>
            <person name="Tytgat B."/>
            <person name="Lebbe L."/>
            <person name="Carlier A."/>
            <person name="Willems A."/>
        </authorList>
    </citation>
    <scope>NUCLEOTIDE SEQUENCE [LARGE SCALE GENOMIC DNA]</scope>
    <source>
        <strain evidence="3 4">LMG 29911</strain>
    </source>
</reference>
<dbReference type="SUPFAM" id="SSF101874">
    <property type="entry name" value="YceI-like"/>
    <property type="match status" value="1"/>
</dbReference>
<dbReference type="SMART" id="SM00867">
    <property type="entry name" value="YceI"/>
    <property type="match status" value="1"/>
</dbReference>
<dbReference type="AlphaFoldDB" id="A0A2S8SSH1"/>
<feature type="signal peptide" evidence="1">
    <location>
        <begin position="1"/>
        <end position="25"/>
    </location>
</feature>
<keyword evidence="4" id="KW-1185">Reference proteome</keyword>
<dbReference type="PANTHER" id="PTHR34406:SF1">
    <property type="entry name" value="PROTEIN YCEI"/>
    <property type="match status" value="1"/>
</dbReference>
<gene>
    <name evidence="3" type="ORF">B1R32_10966</name>
</gene>
<dbReference type="EMBL" id="NIGF01000009">
    <property type="protein sequence ID" value="PQV63726.1"/>
    <property type="molecule type" value="Genomic_DNA"/>
</dbReference>
<evidence type="ECO:0000256" key="1">
    <source>
        <dbReference type="SAM" id="SignalP"/>
    </source>
</evidence>